<evidence type="ECO:0000313" key="4">
    <source>
        <dbReference type="Proteomes" id="UP001251217"/>
    </source>
</evidence>
<dbReference type="PROSITE" id="PS51257">
    <property type="entry name" value="PROKAR_LIPOPROTEIN"/>
    <property type="match status" value="1"/>
</dbReference>
<proteinExistence type="predicted"/>
<keyword evidence="1" id="KW-0732">Signal</keyword>
<comment type="caution">
    <text evidence="3">The sequence shown here is derived from an EMBL/GenBank/DDBJ whole genome shotgun (WGS) entry which is preliminary data.</text>
</comment>
<feature type="signal peptide" evidence="1">
    <location>
        <begin position="1"/>
        <end position="38"/>
    </location>
</feature>
<accession>A0ABU1XBV3</accession>
<evidence type="ECO:0000313" key="3">
    <source>
        <dbReference type="EMBL" id="MDR7168022.1"/>
    </source>
</evidence>
<dbReference type="RefSeq" id="WP_310399576.1">
    <property type="nucleotide sequence ID" value="NZ_JAVDWW010000002.1"/>
</dbReference>
<keyword evidence="4" id="KW-1185">Reference proteome</keyword>
<evidence type="ECO:0000256" key="1">
    <source>
        <dbReference type="SAM" id="SignalP"/>
    </source>
</evidence>
<dbReference type="EMBL" id="JAVDWW010000002">
    <property type="protein sequence ID" value="MDR7168022.1"/>
    <property type="molecule type" value="Genomic_DNA"/>
</dbReference>
<dbReference type="InterPro" id="IPR015168">
    <property type="entry name" value="SsuA/THI5"/>
</dbReference>
<reference evidence="3 4" key="1">
    <citation type="submission" date="2023-07" db="EMBL/GenBank/DDBJ databases">
        <title>Sorghum-associated microbial communities from plants grown in Nebraska, USA.</title>
        <authorList>
            <person name="Schachtman D."/>
        </authorList>
    </citation>
    <scope>NUCLEOTIDE SEQUENCE [LARGE SCALE GENOMIC DNA]</scope>
    <source>
        <strain evidence="3 4">4272</strain>
    </source>
</reference>
<dbReference type="Pfam" id="PF09084">
    <property type="entry name" value="NMT1"/>
    <property type="match status" value="1"/>
</dbReference>
<evidence type="ECO:0000259" key="2">
    <source>
        <dbReference type="Pfam" id="PF09084"/>
    </source>
</evidence>
<organism evidence="3 4">
    <name type="scientific">Nocardia kruczakiae</name>
    <dbReference type="NCBI Taxonomy" id="261477"/>
    <lineage>
        <taxon>Bacteria</taxon>
        <taxon>Bacillati</taxon>
        <taxon>Actinomycetota</taxon>
        <taxon>Actinomycetes</taxon>
        <taxon>Mycobacteriales</taxon>
        <taxon>Nocardiaceae</taxon>
        <taxon>Nocardia</taxon>
    </lineage>
</organism>
<name>A0ABU1XBV3_9NOCA</name>
<protein>
    <submittedName>
        <fullName evidence="3">Sulfonate transport system substrate-binding protein</fullName>
    </submittedName>
</protein>
<sequence>MRKLIEARPSTRRMRLTRRVGAASFVVLVAACASSACATSGGSADFSKPLPTSVPPGTSLKISATDMKVALTSSGQIDKLPFTVSDWPNVSAGPDVIQAFKGGAVELASNAGIPSIQAHAQGLDTRIVAVLWRNTPNYGLATAPGSNIHNLQDLRGKKIAFSPGQAQGGVVLRTLQQAGLTTSDVTLVQLNSPQFLTALQGKQVDVAPLAEPSLTKYLAQYRSEGAGTVQSDAVDALSVLWAPTSVLADDKKLAAVTEFVKFWARAKVWEWENQDRWIADYYVKNQGVSEADGRRIMATTERPYFPDNWDKSIDWEQQTIDLITSSGAFGKSFDAHQVFDRRFEKIAADAVAPQYRTKAQG</sequence>
<gene>
    <name evidence="3" type="ORF">J2W56_001741</name>
</gene>
<dbReference type="SUPFAM" id="SSF53850">
    <property type="entry name" value="Periplasmic binding protein-like II"/>
    <property type="match status" value="1"/>
</dbReference>
<dbReference type="Gene3D" id="3.40.190.10">
    <property type="entry name" value="Periplasmic binding protein-like II"/>
    <property type="match status" value="2"/>
</dbReference>
<feature type="domain" description="SsuA/THI5-like" evidence="2">
    <location>
        <begin position="95"/>
        <end position="214"/>
    </location>
</feature>
<dbReference type="PANTHER" id="PTHR30024">
    <property type="entry name" value="ALIPHATIC SULFONATES-BINDING PROTEIN-RELATED"/>
    <property type="match status" value="1"/>
</dbReference>
<feature type="chain" id="PRO_5045685340" evidence="1">
    <location>
        <begin position="39"/>
        <end position="361"/>
    </location>
</feature>
<dbReference type="Proteomes" id="UP001251217">
    <property type="component" value="Unassembled WGS sequence"/>
</dbReference>